<reference evidence="4 5" key="1">
    <citation type="submission" date="2018-04" db="EMBL/GenBank/DDBJ databases">
        <title>Genomic Encyclopedia of Archaeal and Bacterial Type Strains, Phase II (KMG-II): from individual species to whole genera.</title>
        <authorList>
            <person name="Goeker M."/>
        </authorList>
    </citation>
    <scope>NUCLEOTIDE SEQUENCE [LARGE SCALE GENOMIC DNA]</scope>
    <source>
        <strain evidence="4 5">DSM 26809</strain>
    </source>
</reference>
<proteinExistence type="predicted"/>
<evidence type="ECO:0000256" key="1">
    <source>
        <dbReference type="SAM" id="Phobius"/>
    </source>
</evidence>
<dbReference type="InterPro" id="IPR006860">
    <property type="entry name" value="FecR"/>
</dbReference>
<dbReference type="Gene3D" id="3.55.50.30">
    <property type="match status" value="1"/>
</dbReference>
<dbReference type="PANTHER" id="PTHR30273">
    <property type="entry name" value="PERIPLASMIC SIGNAL SENSOR AND SIGMA FACTOR ACTIVATOR FECR-RELATED"/>
    <property type="match status" value="1"/>
</dbReference>
<keyword evidence="1" id="KW-1133">Transmembrane helix</keyword>
<dbReference type="Gene3D" id="2.60.120.1440">
    <property type="match status" value="1"/>
</dbReference>
<keyword evidence="1" id="KW-0472">Membrane</keyword>
<dbReference type="Pfam" id="PF16344">
    <property type="entry name" value="FecR_C"/>
    <property type="match status" value="1"/>
</dbReference>
<dbReference type="Proteomes" id="UP000244168">
    <property type="component" value="Unassembled WGS sequence"/>
</dbReference>
<evidence type="ECO:0000313" key="4">
    <source>
        <dbReference type="EMBL" id="PTR01194.1"/>
    </source>
</evidence>
<dbReference type="EMBL" id="QAOQ01000001">
    <property type="protein sequence ID" value="PTR01194.1"/>
    <property type="molecule type" value="Genomic_DNA"/>
</dbReference>
<accession>A0A2T5JFN3</accession>
<dbReference type="InterPro" id="IPR012373">
    <property type="entry name" value="Ferrdict_sens_TM"/>
</dbReference>
<evidence type="ECO:0000259" key="3">
    <source>
        <dbReference type="Pfam" id="PF16344"/>
    </source>
</evidence>
<keyword evidence="1" id="KW-0812">Transmembrane</keyword>
<dbReference type="OrthoDB" id="1452822at2"/>
<feature type="domain" description="Protein FecR C-terminal" evidence="3">
    <location>
        <begin position="253"/>
        <end position="319"/>
    </location>
</feature>
<dbReference type="PANTHER" id="PTHR30273:SF2">
    <property type="entry name" value="PROTEIN FECR"/>
    <property type="match status" value="1"/>
</dbReference>
<dbReference type="GO" id="GO:0016989">
    <property type="term" value="F:sigma factor antagonist activity"/>
    <property type="evidence" value="ECO:0007669"/>
    <property type="project" value="TreeGrafter"/>
</dbReference>
<feature type="domain" description="FecR protein" evidence="2">
    <location>
        <begin position="116"/>
        <end position="209"/>
    </location>
</feature>
<dbReference type="InterPro" id="IPR032508">
    <property type="entry name" value="FecR_C"/>
</dbReference>
<dbReference type="RefSeq" id="WP_107826607.1">
    <property type="nucleotide sequence ID" value="NZ_CP160205.1"/>
</dbReference>
<dbReference type="PIRSF" id="PIRSF018266">
    <property type="entry name" value="FecR"/>
    <property type="match status" value="1"/>
</dbReference>
<gene>
    <name evidence="4" type="ORF">C8P68_101428</name>
</gene>
<evidence type="ECO:0000259" key="2">
    <source>
        <dbReference type="Pfam" id="PF04773"/>
    </source>
</evidence>
<evidence type="ECO:0000313" key="5">
    <source>
        <dbReference type="Proteomes" id="UP000244168"/>
    </source>
</evidence>
<feature type="transmembrane region" description="Helical" evidence="1">
    <location>
        <begin position="82"/>
        <end position="102"/>
    </location>
</feature>
<name>A0A2T5JFN3_9SPHI</name>
<comment type="caution">
    <text evidence="4">The sequence shown here is derived from an EMBL/GenBank/DDBJ whole genome shotgun (WGS) entry which is preliminary data.</text>
</comment>
<protein>
    <submittedName>
        <fullName evidence="4">FecR family protein</fullName>
    </submittedName>
</protein>
<dbReference type="Pfam" id="PF04773">
    <property type="entry name" value="FecR"/>
    <property type="match status" value="1"/>
</dbReference>
<organism evidence="4 5">
    <name type="scientific">Mucilaginibacter yixingensis</name>
    <dbReference type="NCBI Taxonomy" id="1295612"/>
    <lineage>
        <taxon>Bacteria</taxon>
        <taxon>Pseudomonadati</taxon>
        <taxon>Bacteroidota</taxon>
        <taxon>Sphingobacteriia</taxon>
        <taxon>Sphingobacteriales</taxon>
        <taxon>Sphingobacteriaceae</taxon>
        <taxon>Mucilaginibacter</taxon>
    </lineage>
</organism>
<dbReference type="AlphaFoldDB" id="A0A2T5JFN3"/>
<keyword evidence="5" id="KW-1185">Reference proteome</keyword>
<sequence length="322" mass="36091">MNWDLLLNYVNGECTAAEEEQVNAWANEQTEHRYLLTYLERRAANLNQPLKQNDIDEQWLRLLDRIFEAPRNSNNSGFLRSYWITGVAASLLLFSVLGWLYFKKSIAINNMQQQVAQTSANTRDQVTLPDGSVVYMAPNSKITFTNAFNGSKREVHLTGEAFFDVKHLTNKPFIIHTDNKLSVTVLGTSFSVYARPHINTEVKVATGLVGVTTGNKVNYLKAGQELIFSETNHLASVKTVLAKEAASLQNQTLVFDKSDAGEIAEKLHRWYNVNVVAQPSAYKRPLFSGEMKDTGIADVLGGLTYATGLHYKYSNSNTILLF</sequence>